<dbReference type="PANTHER" id="PTHR23346">
    <property type="entry name" value="TRANSLATIONAL ACTIVATOR GCN1-RELATED"/>
    <property type="match status" value="1"/>
</dbReference>
<dbReference type="GO" id="GO:0005737">
    <property type="term" value="C:cytoplasm"/>
    <property type="evidence" value="ECO:0007669"/>
    <property type="project" value="TreeGrafter"/>
</dbReference>
<protein>
    <recommendedName>
        <fullName evidence="3">Proteasome adapter and scaffold protein ECM29 HEAT-repeat domain-containing protein</fullName>
    </recommendedName>
</protein>
<keyword evidence="1" id="KW-0677">Repeat</keyword>
<evidence type="ECO:0000259" key="3">
    <source>
        <dbReference type="Pfam" id="PF24492"/>
    </source>
</evidence>
<dbReference type="Pfam" id="PF23731">
    <property type="entry name" value="ARM_ECM29_C"/>
    <property type="match status" value="1"/>
</dbReference>
<evidence type="ECO:0000313" key="4">
    <source>
        <dbReference type="EMBL" id="CAD7265679.1"/>
    </source>
</evidence>
<dbReference type="PANTHER" id="PTHR23346:SF19">
    <property type="entry name" value="PROTEASOME ADAPTER AND SCAFFOLD PROTEIN ECM29"/>
    <property type="match status" value="1"/>
</dbReference>
<sequence length="621" mass="68573">MRAKGCTNLAEKGVEQYKQEILLDLCENLTSSQWRVRTSCCVALQDFLRSISLYDCVDRLPSLWGQLLRVMDDVHEGTRQATTNTAKDLSKLCVRCCDASNGKAGEKIVEAILPVLLGTGICSTVTEIRAISLQTVSQLVGVAGPLLRPHLPTLIPALLEAAGEMEQRSLSQLSVMYGAQTSTQEAIDAVRAAATKTHHTTKTVTECVLHVDAECASQMMPRLLELLRGSVGLGTRVAASHLVVLLAHHLKEEFQPHTDESIRSACAFTLQSIGQHSSDLMKNYTEVVAPLAFFAMHANSAPDSSVGVWEEIWHELTPGTESGIRQNVSGICELLKTALESPSWTMKAQAARGVSTVASKMGATLSVVHRDSLIDILMTGLGGRTWTGKENLLKALSTIVTNCKDGLREASSRVRTEAMIEVILRESRKEQPFYKKHALHALGDVLRDLEVDRFDEVYDAVKDIFKEQEPGSDNKEEGEEEVSGSLSERLLLTETVYETLGKAWPSNRDTQARHQEKLLDQCVSQLPKSVRPVQVAMMTALHSYVDKLCLLEGDTSVQEEETLVRVIDKVNEALKYALDVPRLTQLRNLANTFEKSLEDVSKDQAPEVKSRLEEIKELFKS</sequence>
<dbReference type="Pfam" id="PF24492">
    <property type="entry name" value="HEAT_ECM29"/>
    <property type="match status" value="1"/>
</dbReference>
<reference evidence="4" key="1">
    <citation type="submission" date="2020-11" db="EMBL/GenBank/DDBJ databases">
        <authorList>
            <person name="Tran Van P."/>
        </authorList>
    </citation>
    <scope>NUCLEOTIDE SEQUENCE</scope>
</reference>
<dbReference type="InterPro" id="IPR016024">
    <property type="entry name" value="ARM-type_fold"/>
</dbReference>
<accession>A0A7R9B615</accession>
<dbReference type="AlphaFoldDB" id="A0A7R9B615"/>
<dbReference type="InterPro" id="IPR055443">
    <property type="entry name" value="HEAT_ECM29"/>
</dbReference>
<proteinExistence type="predicted"/>
<dbReference type="GO" id="GO:0036503">
    <property type="term" value="P:ERAD pathway"/>
    <property type="evidence" value="ECO:0007669"/>
    <property type="project" value="TreeGrafter"/>
</dbReference>
<feature type="domain" description="Proteasome adapter and scaffold protein ECM29 HEAT-repeat" evidence="3">
    <location>
        <begin position="147"/>
        <end position="290"/>
    </location>
</feature>
<gene>
    <name evidence="4" type="ORF">TSIB3V08_LOCUS9710</name>
</gene>
<dbReference type="InterPro" id="IPR011989">
    <property type="entry name" value="ARM-like"/>
</dbReference>
<dbReference type="EMBL" id="OC005820">
    <property type="protein sequence ID" value="CAD7265679.1"/>
    <property type="molecule type" value="Genomic_DNA"/>
</dbReference>
<dbReference type="Gene3D" id="1.25.10.10">
    <property type="entry name" value="Leucine-rich Repeat Variant"/>
    <property type="match status" value="3"/>
</dbReference>
<feature type="compositionally biased region" description="Basic and acidic residues" evidence="2">
    <location>
        <begin position="466"/>
        <end position="475"/>
    </location>
</feature>
<organism evidence="4">
    <name type="scientific">Timema shepardi</name>
    <name type="common">Walking stick</name>
    <dbReference type="NCBI Taxonomy" id="629360"/>
    <lineage>
        <taxon>Eukaryota</taxon>
        <taxon>Metazoa</taxon>
        <taxon>Ecdysozoa</taxon>
        <taxon>Arthropoda</taxon>
        <taxon>Hexapoda</taxon>
        <taxon>Insecta</taxon>
        <taxon>Pterygota</taxon>
        <taxon>Neoptera</taxon>
        <taxon>Polyneoptera</taxon>
        <taxon>Phasmatodea</taxon>
        <taxon>Timematodea</taxon>
        <taxon>Timematoidea</taxon>
        <taxon>Timematidae</taxon>
        <taxon>Timema</taxon>
    </lineage>
</organism>
<evidence type="ECO:0000256" key="1">
    <source>
        <dbReference type="ARBA" id="ARBA00022737"/>
    </source>
</evidence>
<name>A0A7R9B615_TIMSH</name>
<dbReference type="GO" id="GO:0060090">
    <property type="term" value="F:molecular adaptor activity"/>
    <property type="evidence" value="ECO:0007669"/>
    <property type="project" value="TreeGrafter"/>
</dbReference>
<dbReference type="SUPFAM" id="SSF48371">
    <property type="entry name" value="ARM repeat"/>
    <property type="match status" value="1"/>
</dbReference>
<feature type="region of interest" description="Disordered" evidence="2">
    <location>
        <begin position="466"/>
        <end position="485"/>
    </location>
</feature>
<evidence type="ECO:0000256" key="2">
    <source>
        <dbReference type="SAM" id="MobiDB-lite"/>
    </source>
</evidence>
<dbReference type="GO" id="GO:0005634">
    <property type="term" value="C:nucleus"/>
    <property type="evidence" value="ECO:0007669"/>
    <property type="project" value="TreeGrafter"/>
</dbReference>